<evidence type="ECO:0000313" key="1">
    <source>
        <dbReference type="EMBL" id="OAQ58309.2"/>
    </source>
</evidence>
<dbReference type="Proteomes" id="UP000078397">
    <property type="component" value="Unassembled WGS sequence"/>
</dbReference>
<dbReference type="RefSeq" id="XP_018136486.2">
    <property type="nucleotide sequence ID" value="XM_018294746.2"/>
</dbReference>
<comment type="caution">
    <text evidence="1">The sequence shown here is derived from an EMBL/GenBank/DDBJ whole genome shotgun (WGS) entry which is preliminary data.</text>
</comment>
<keyword evidence="2" id="KW-1185">Reference proteome</keyword>
<organism evidence="1 2">
    <name type="scientific">Pochonia chlamydosporia 170</name>
    <dbReference type="NCBI Taxonomy" id="1380566"/>
    <lineage>
        <taxon>Eukaryota</taxon>
        <taxon>Fungi</taxon>
        <taxon>Dikarya</taxon>
        <taxon>Ascomycota</taxon>
        <taxon>Pezizomycotina</taxon>
        <taxon>Sordariomycetes</taxon>
        <taxon>Hypocreomycetidae</taxon>
        <taxon>Hypocreales</taxon>
        <taxon>Clavicipitaceae</taxon>
        <taxon>Pochonia</taxon>
    </lineage>
</organism>
<sequence length="95" mass="11176">MGSLIPFRHRKVLALFSKTRHHKIIASFVYWPFLRRGDQLHRSRLLSSSLKPFVTPFKRINHSTRTGKFCTETVPKIISLLPMRSMFAHRTWSSP</sequence>
<evidence type="ECO:0000313" key="2">
    <source>
        <dbReference type="Proteomes" id="UP000078397"/>
    </source>
</evidence>
<protein>
    <submittedName>
        <fullName evidence="1">Serine/threonine-protein kinase Sgk2</fullName>
    </submittedName>
</protein>
<keyword evidence="1" id="KW-0808">Transferase</keyword>
<reference evidence="1 2" key="1">
    <citation type="journal article" date="2016" name="PLoS Pathog.">
        <title>Biosynthesis of antibiotic leucinostatins in bio-control fungus Purpureocillium lilacinum and their inhibition on phytophthora revealed by genome mining.</title>
        <authorList>
            <person name="Wang G."/>
            <person name="Liu Z."/>
            <person name="Lin R."/>
            <person name="Li E."/>
            <person name="Mao Z."/>
            <person name="Ling J."/>
            <person name="Yang Y."/>
            <person name="Yin W.B."/>
            <person name="Xie B."/>
        </authorList>
    </citation>
    <scope>NUCLEOTIDE SEQUENCE [LARGE SCALE GENOMIC DNA]</scope>
    <source>
        <strain evidence="1">170</strain>
    </source>
</reference>
<accession>A0A179EZI0</accession>
<name>A0A179EZI0_METCM</name>
<dbReference type="GeneID" id="28858740"/>
<dbReference type="KEGG" id="pchm:VFPPC_16994"/>
<keyword evidence="1" id="KW-0418">Kinase</keyword>
<proteinExistence type="predicted"/>
<gene>
    <name evidence="1" type="ORF">VFPPC_16994</name>
</gene>
<dbReference type="GO" id="GO:0016301">
    <property type="term" value="F:kinase activity"/>
    <property type="evidence" value="ECO:0007669"/>
    <property type="project" value="UniProtKB-KW"/>
</dbReference>
<dbReference type="AlphaFoldDB" id="A0A179EZI0"/>
<dbReference type="EMBL" id="LSBJ02000027">
    <property type="protein sequence ID" value="OAQ58309.2"/>
    <property type="molecule type" value="Genomic_DNA"/>
</dbReference>